<evidence type="ECO:0000259" key="1">
    <source>
        <dbReference type="Pfam" id="PF01266"/>
    </source>
</evidence>
<dbReference type="Pfam" id="PF01266">
    <property type="entry name" value="DAO"/>
    <property type="match status" value="1"/>
</dbReference>
<protein>
    <recommendedName>
        <fullName evidence="1">FAD dependent oxidoreductase domain-containing protein</fullName>
    </recommendedName>
</protein>
<accession>A0A0C2X2G8</accession>
<feature type="domain" description="FAD dependent oxidoreductase" evidence="1">
    <location>
        <begin position="54"/>
        <end position="445"/>
    </location>
</feature>
<sequence>MANSSFKDPPEIEQIYHDLLPVPNPTRSFWTHGTPDVNPLAREGSLGQLTPEADVCIIGSGITGVSAAYHLANTNIPLNVVILEARDFCQSYFTYWILRLLIGQLTGSGATGRNGGHLAPNLFSGFRSRRDLHGEADAVKSYILEQHTTSSILSFIERHNLSQAVDLVHGGNHCLFFAQSEEESARADYQAAIEAGWNPDEHIRWLDAKQMNEIYGTPYPSRETSYAHNLSPIKLVTQLYRQTSASASLNLTLHTHTPVLSIKKTSQAGRKWSLDTPRGQISCSTVIHATNAYGSQLVPSLSSVVVPTRGQVIAAETTATDPDSVRLPEAGSWAGNDGFEYWFPRPNSTTIILGGGREASSDGEYNLVDDSVVNPRVGGTLRSFLPRAFPAIKLEVKVTMEWTGIMGFTKSGNPIVGKIADGQFISLGYNGHGMPLAYGCAEALAGMIAAELQDKKWDMPAWFPKHYLIQRHDGDI</sequence>
<dbReference type="InParanoid" id="A0A0C2X2G8"/>
<dbReference type="InterPro" id="IPR036188">
    <property type="entry name" value="FAD/NAD-bd_sf"/>
</dbReference>
<dbReference type="HOGENOM" id="CLU_022730_3_1_1"/>
<dbReference type="PANTHER" id="PTHR13847:SF260">
    <property type="entry name" value="FAD DEPENDENT OXIDOREDUCTASE DOMAIN-CONTAINING PROTEIN"/>
    <property type="match status" value="1"/>
</dbReference>
<name>A0A0C2X2G8_AMAMK</name>
<dbReference type="Gene3D" id="3.30.9.10">
    <property type="entry name" value="D-Amino Acid Oxidase, subunit A, domain 2"/>
    <property type="match status" value="1"/>
</dbReference>
<dbReference type="AlphaFoldDB" id="A0A0C2X2G8"/>
<organism evidence="2 3">
    <name type="scientific">Amanita muscaria (strain Koide BX008)</name>
    <dbReference type="NCBI Taxonomy" id="946122"/>
    <lineage>
        <taxon>Eukaryota</taxon>
        <taxon>Fungi</taxon>
        <taxon>Dikarya</taxon>
        <taxon>Basidiomycota</taxon>
        <taxon>Agaricomycotina</taxon>
        <taxon>Agaricomycetes</taxon>
        <taxon>Agaricomycetidae</taxon>
        <taxon>Agaricales</taxon>
        <taxon>Pluteineae</taxon>
        <taxon>Amanitaceae</taxon>
        <taxon>Amanita</taxon>
    </lineage>
</organism>
<dbReference type="GO" id="GO:0005737">
    <property type="term" value="C:cytoplasm"/>
    <property type="evidence" value="ECO:0007669"/>
    <property type="project" value="TreeGrafter"/>
</dbReference>
<keyword evidence="3" id="KW-1185">Reference proteome</keyword>
<reference evidence="2 3" key="1">
    <citation type="submission" date="2014-04" db="EMBL/GenBank/DDBJ databases">
        <title>Evolutionary Origins and Diversification of the Mycorrhizal Mutualists.</title>
        <authorList>
            <consortium name="DOE Joint Genome Institute"/>
            <consortium name="Mycorrhizal Genomics Consortium"/>
            <person name="Kohler A."/>
            <person name="Kuo A."/>
            <person name="Nagy L.G."/>
            <person name="Floudas D."/>
            <person name="Copeland A."/>
            <person name="Barry K.W."/>
            <person name="Cichocki N."/>
            <person name="Veneault-Fourrey C."/>
            <person name="LaButti K."/>
            <person name="Lindquist E.A."/>
            <person name="Lipzen A."/>
            <person name="Lundell T."/>
            <person name="Morin E."/>
            <person name="Murat C."/>
            <person name="Riley R."/>
            <person name="Ohm R."/>
            <person name="Sun H."/>
            <person name="Tunlid A."/>
            <person name="Henrissat B."/>
            <person name="Grigoriev I.V."/>
            <person name="Hibbett D.S."/>
            <person name="Martin F."/>
        </authorList>
    </citation>
    <scope>NUCLEOTIDE SEQUENCE [LARGE SCALE GENOMIC DNA]</scope>
    <source>
        <strain evidence="2 3">Koide BX008</strain>
    </source>
</reference>
<dbReference type="PANTHER" id="PTHR13847">
    <property type="entry name" value="SARCOSINE DEHYDROGENASE-RELATED"/>
    <property type="match status" value="1"/>
</dbReference>
<evidence type="ECO:0000313" key="2">
    <source>
        <dbReference type="EMBL" id="KIL62908.1"/>
    </source>
</evidence>
<proteinExistence type="predicted"/>
<dbReference type="SUPFAM" id="SSF51905">
    <property type="entry name" value="FAD/NAD(P)-binding domain"/>
    <property type="match status" value="1"/>
</dbReference>
<dbReference type="Gene3D" id="3.50.50.60">
    <property type="entry name" value="FAD/NAD(P)-binding domain"/>
    <property type="match status" value="1"/>
</dbReference>
<dbReference type="InterPro" id="IPR006076">
    <property type="entry name" value="FAD-dep_OxRdtase"/>
</dbReference>
<dbReference type="STRING" id="946122.A0A0C2X2G8"/>
<evidence type="ECO:0000313" key="3">
    <source>
        <dbReference type="Proteomes" id="UP000054549"/>
    </source>
</evidence>
<dbReference type="EMBL" id="KN818265">
    <property type="protein sequence ID" value="KIL62908.1"/>
    <property type="molecule type" value="Genomic_DNA"/>
</dbReference>
<dbReference type="Proteomes" id="UP000054549">
    <property type="component" value="Unassembled WGS sequence"/>
</dbReference>
<gene>
    <name evidence="2" type="ORF">M378DRAFT_187188</name>
</gene>
<dbReference type="OrthoDB" id="429143at2759"/>